<proteinExistence type="predicted"/>
<reference evidence="2 3" key="1">
    <citation type="submission" date="2020-11" db="EMBL/GenBank/DDBJ databases">
        <title>Streptomyces spirodelae sp. nov., isolated from duckweed.</title>
        <authorList>
            <person name="Saimee Y."/>
            <person name="Duangmal K."/>
        </authorList>
    </citation>
    <scope>NUCLEOTIDE SEQUENCE [LARGE SCALE GENOMIC DNA]</scope>
    <source>
        <strain evidence="2 3">S16-07</strain>
    </source>
</reference>
<evidence type="ECO:0000313" key="2">
    <source>
        <dbReference type="EMBL" id="MBO8192122.1"/>
    </source>
</evidence>
<accession>A0ABS3X9S9</accession>
<gene>
    <name evidence="2" type="ORF">ITI46_10655</name>
</gene>
<evidence type="ECO:0000256" key="1">
    <source>
        <dbReference type="SAM" id="MobiDB-lite"/>
    </source>
</evidence>
<evidence type="ECO:0000313" key="3">
    <source>
        <dbReference type="Proteomes" id="UP001519064"/>
    </source>
</evidence>
<dbReference type="EMBL" id="JADKMA010000040">
    <property type="protein sequence ID" value="MBO8192122.1"/>
    <property type="molecule type" value="Genomic_DNA"/>
</dbReference>
<comment type="caution">
    <text evidence="2">The sequence shown here is derived from an EMBL/GenBank/DDBJ whole genome shotgun (WGS) entry which is preliminary data.</text>
</comment>
<protein>
    <submittedName>
        <fullName evidence="2">Uncharacterized protein</fullName>
    </submittedName>
</protein>
<sequence>MSNQHTEHMTDLHPERVEAFYTSVKRLGHWTRSRTIDVRTRRSSVHLDLRSAQLPDGEIELRLQSERSMIKLLLPQDAVLDERELALVGRCKIKDRERHVAHDGRVIRLTGTLQRGEIRVARGGVATLSAMFSREFIEDCRTAHRDGTWPVLPDPSGVYGRPEAERKQHKAATSPPR</sequence>
<name>A0ABS3X9S9_9ACTN</name>
<feature type="region of interest" description="Disordered" evidence="1">
    <location>
        <begin position="147"/>
        <end position="177"/>
    </location>
</feature>
<keyword evidence="3" id="KW-1185">Reference proteome</keyword>
<dbReference type="Proteomes" id="UP001519064">
    <property type="component" value="Unassembled WGS sequence"/>
</dbReference>
<dbReference type="RefSeq" id="WP_209239213.1">
    <property type="nucleotide sequence ID" value="NZ_JADKMA010000040.1"/>
</dbReference>
<organism evidence="2 3">
    <name type="scientific">Streptomyces oryzae</name>
    <dbReference type="NCBI Taxonomy" id="1434886"/>
    <lineage>
        <taxon>Bacteria</taxon>
        <taxon>Bacillati</taxon>
        <taxon>Actinomycetota</taxon>
        <taxon>Actinomycetes</taxon>
        <taxon>Kitasatosporales</taxon>
        <taxon>Streptomycetaceae</taxon>
        <taxon>Streptomyces</taxon>
    </lineage>
</organism>